<accession>A0A9K3I2H0</accession>
<feature type="region of interest" description="Disordered" evidence="2">
    <location>
        <begin position="391"/>
        <end position="433"/>
    </location>
</feature>
<sequence length="601" mass="66952">MAGAMLKEGHQRQLEVNEFHNQAGYLSNPPADQAELFGSLIRGLNNCPLTHALKTNPVMCSNCINSFWNNAKIGRQGASHIESTIQKTKIIISEDVIREVLRFGDQPDHPTVYDQARVQTALRRKGYEGGYPTVLKKLFPPYWRLLVHFFLQCIAENKGGWDQMNKTKTSAVVALVNGWDYNFSAFIFDNMKKMLEDPKKKIFMLYPRFIQMILDERYPSLVKGSHCINLKPMGPGCFENACRNKRARHHNFEGLFPLEKHGRFADNVQAAPVAPVAPVPPVIPVAPVPPPVNGQIAEEHDPELLQQTQQIGDDEEEFLTINSESDTLSSEESDFDSEMEIVTSEKAEDTVRKPVPISAENLAALLLSIKGGNGDPPSISTPVIQEMADVPEESAQKKQRTDNAPDSNPSGLSFSTEPSHTANPPSDPQTTDASKKINQEDTYLYDLNFDFEATLSQPGSSSGGVQFEAGSSSGVHLIEHDEAAFRYASEKRQVSDSDSDEEEYVKRLKRRVVVLEQENELKSAQIVSLQQDAALKEVQISSLQSQLTNRDSAIDQLQGDVGMLMTTVYSLKAKLEKKFGGEFIDKEDEQFHVGRSEETPE</sequence>
<reference evidence="3" key="1">
    <citation type="journal article" date="2017" name="Nature">
        <title>The sunflower genome provides insights into oil metabolism, flowering and Asterid evolution.</title>
        <authorList>
            <person name="Badouin H."/>
            <person name="Gouzy J."/>
            <person name="Grassa C.J."/>
            <person name="Murat F."/>
            <person name="Staton S.E."/>
            <person name="Cottret L."/>
            <person name="Lelandais-Briere C."/>
            <person name="Owens G.L."/>
            <person name="Carrere S."/>
            <person name="Mayjonade B."/>
            <person name="Legrand L."/>
            <person name="Gill N."/>
            <person name="Kane N.C."/>
            <person name="Bowers J.E."/>
            <person name="Hubner S."/>
            <person name="Bellec A."/>
            <person name="Berard A."/>
            <person name="Berges H."/>
            <person name="Blanchet N."/>
            <person name="Boniface M.C."/>
            <person name="Brunel D."/>
            <person name="Catrice O."/>
            <person name="Chaidir N."/>
            <person name="Claudel C."/>
            <person name="Donnadieu C."/>
            <person name="Faraut T."/>
            <person name="Fievet G."/>
            <person name="Helmstetter N."/>
            <person name="King M."/>
            <person name="Knapp S.J."/>
            <person name="Lai Z."/>
            <person name="Le Paslier M.C."/>
            <person name="Lippi Y."/>
            <person name="Lorenzon L."/>
            <person name="Mandel J.R."/>
            <person name="Marage G."/>
            <person name="Marchand G."/>
            <person name="Marquand E."/>
            <person name="Bret-Mestries E."/>
            <person name="Morien E."/>
            <person name="Nambeesan S."/>
            <person name="Nguyen T."/>
            <person name="Pegot-Espagnet P."/>
            <person name="Pouilly N."/>
            <person name="Raftis F."/>
            <person name="Sallet E."/>
            <person name="Schiex T."/>
            <person name="Thomas J."/>
            <person name="Vandecasteele C."/>
            <person name="Vares D."/>
            <person name="Vear F."/>
            <person name="Vautrin S."/>
            <person name="Crespi M."/>
            <person name="Mangin B."/>
            <person name="Burke J.M."/>
            <person name="Salse J."/>
            <person name="Munos S."/>
            <person name="Vincourt P."/>
            <person name="Rieseberg L.H."/>
            <person name="Langlade N.B."/>
        </authorList>
    </citation>
    <scope>NUCLEOTIDE SEQUENCE</scope>
    <source>
        <tissue evidence="3">Leaves</tissue>
    </source>
</reference>
<proteinExistence type="predicted"/>
<comment type="caution">
    <text evidence="3">The sequence shown here is derived from an EMBL/GenBank/DDBJ whole genome shotgun (WGS) entry which is preliminary data.</text>
</comment>
<dbReference type="Gramene" id="mRNA:HanXRQr2_Chr09g0366561">
    <property type="protein sequence ID" value="CDS:HanXRQr2_Chr09g0366561.1"/>
    <property type="gene ID" value="HanXRQr2_Chr09g0366561"/>
</dbReference>
<feature type="coiled-coil region" evidence="1">
    <location>
        <begin position="505"/>
        <end position="532"/>
    </location>
</feature>
<dbReference type="EMBL" id="MNCJ02000324">
    <property type="protein sequence ID" value="KAF5789073.1"/>
    <property type="molecule type" value="Genomic_DNA"/>
</dbReference>
<keyword evidence="4" id="KW-1185">Reference proteome</keyword>
<evidence type="ECO:0000256" key="2">
    <source>
        <dbReference type="SAM" id="MobiDB-lite"/>
    </source>
</evidence>
<protein>
    <submittedName>
        <fullName evidence="3">Uncharacterized protein</fullName>
    </submittedName>
</protein>
<keyword evidence="1" id="KW-0175">Coiled coil</keyword>
<evidence type="ECO:0000313" key="3">
    <source>
        <dbReference type="EMBL" id="KAF5789073.1"/>
    </source>
</evidence>
<name>A0A9K3I2H0_HELAN</name>
<reference evidence="3" key="2">
    <citation type="submission" date="2020-06" db="EMBL/GenBank/DDBJ databases">
        <title>Helianthus annuus Genome sequencing and assembly Release 2.</title>
        <authorList>
            <person name="Gouzy J."/>
            <person name="Langlade N."/>
            <person name="Munos S."/>
        </authorList>
    </citation>
    <scope>NUCLEOTIDE SEQUENCE</scope>
    <source>
        <tissue evidence="3">Leaves</tissue>
    </source>
</reference>
<gene>
    <name evidence="3" type="ORF">HanXRQr2_Chr09g0366561</name>
</gene>
<evidence type="ECO:0000313" key="4">
    <source>
        <dbReference type="Proteomes" id="UP000215914"/>
    </source>
</evidence>
<feature type="compositionally biased region" description="Polar residues" evidence="2">
    <location>
        <begin position="404"/>
        <end position="432"/>
    </location>
</feature>
<evidence type="ECO:0000256" key="1">
    <source>
        <dbReference type="SAM" id="Coils"/>
    </source>
</evidence>
<dbReference type="Proteomes" id="UP000215914">
    <property type="component" value="Unassembled WGS sequence"/>
</dbReference>
<organism evidence="3 4">
    <name type="scientific">Helianthus annuus</name>
    <name type="common">Common sunflower</name>
    <dbReference type="NCBI Taxonomy" id="4232"/>
    <lineage>
        <taxon>Eukaryota</taxon>
        <taxon>Viridiplantae</taxon>
        <taxon>Streptophyta</taxon>
        <taxon>Embryophyta</taxon>
        <taxon>Tracheophyta</taxon>
        <taxon>Spermatophyta</taxon>
        <taxon>Magnoliopsida</taxon>
        <taxon>eudicotyledons</taxon>
        <taxon>Gunneridae</taxon>
        <taxon>Pentapetalae</taxon>
        <taxon>asterids</taxon>
        <taxon>campanulids</taxon>
        <taxon>Asterales</taxon>
        <taxon>Asteraceae</taxon>
        <taxon>Asteroideae</taxon>
        <taxon>Heliantheae alliance</taxon>
        <taxon>Heliantheae</taxon>
        <taxon>Helianthus</taxon>
    </lineage>
</organism>
<feature type="compositionally biased region" description="Basic and acidic residues" evidence="2">
    <location>
        <begin position="394"/>
        <end position="403"/>
    </location>
</feature>
<dbReference type="AlphaFoldDB" id="A0A9K3I2H0"/>